<dbReference type="InterPro" id="IPR017452">
    <property type="entry name" value="GPCR_Rhodpsn_7TM"/>
</dbReference>
<keyword evidence="4 7" id="KW-1133">Transmembrane helix</keyword>
<dbReference type="InterPro" id="IPR000276">
    <property type="entry name" value="GPCR_Rhodpsn"/>
</dbReference>
<evidence type="ECO:0000313" key="9">
    <source>
        <dbReference type="EMBL" id="CAH3122627.1"/>
    </source>
</evidence>
<proteinExistence type="inferred from homology"/>
<keyword evidence="3 6" id="KW-0812">Transmembrane</keyword>
<keyword evidence="2" id="KW-1003">Cell membrane</keyword>
<evidence type="ECO:0000256" key="2">
    <source>
        <dbReference type="ARBA" id="ARBA00022475"/>
    </source>
</evidence>
<feature type="transmembrane region" description="Helical" evidence="7">
    <location>
        <begin position="276"/>
        <end position="297"/>
    </location>
</feature>
<evidence type="ECO:0000256" key="7">
    <source>
        <dbReference type="SAM" id="Phobius"/>
    </source>
</evidence>
<feature type="transmembrane region" description="Helical" evidence="7">
    <location>
        <begin position="112"/>
        <end position="134"/>
    </location>
</feature>
<feature type="domain" description="G-protein coupled receptors family 1 profile" evidence="8">
    <location>
        <begin position="52"/>
        <end position="295"/>
    </location>
</feature>
<dbReference type="PROSITE" id="PS00237">
    <property type="entry name" value="G_PROTEIN_RECEP_F1_1"/>
    <property type="match status" value="1"/>
</dbReference>
<dbReference type="CDD" id="cd00637">
    <property type="entry name" value="7tm_classA_rhodopsin-like"/>
    <property type="match status" value="1"/>
</dbReference>
<feature type="transmembrane region" description="Helical" evidence="7">
    <location>
        <begin position="72"/>
        <end position="92"/>
    </location>
</feature>
<dbReference type="GO" id="GO:0005886">
    <property type="term" value="C:plasma membrane"/>
    <property type="evidence" value="ECO:0007669"/>
    <property type="project" value="UniProtKB-SubCell"/>
</dbReference>
<dbReference type="AlphaFoldDB" id="A0AAU9WR28"/>
<dbReference type="PROSITE" id="PS50262">
    <property type="entry name" value="G_PROTEIN_RECEP_F1_2"/>
    <property type="match status" value="1"/>
</dbReference>
<protein>
    <recommendedName>
        <fullName evidence="8">G-protein coupled receptors family 1 profile domain-containing protein</fullName>
    </recommendedName>
</protein>
<comment type="subcellular location">
    <subcellularLocation>
        <location evidence="1">Cell membrane</location>
        <topology evidence="1">Multi-pass membrane protein</topology>
    </subcellularLocation>
</comment>
<evidence type="ECO:0000259" key="8">
    <source>
        <dbReference type="PROSITE" id="PS50262"/>
    </source>
</evidence>
<keyword evidence="5 7" id="KW-0472">Membrane</keyword>
<comment type="similarity">
    <text evidence="6">Belongs to the G-protein coupled receptor 1 family.</text>
</comment>
<accession>A0AAU9WR28</accession>
<evidence type="ECO:0000256" key="3">
    <source>
        <dbReference type="ARBA" id="ARBA00022692"/>
    </source>
</evidence>
<dbReference type="PRINTS" id="PR00237">
    <property type="entry name" value="GPCRRHODOPSN"/>
</dbReference>
<dbReference type="GO" id="GO:0004930">
    <property type="term" value="F:G protein-coupled receptor activity"/>
    <property type="evidence" value="ECO:0007669"/>
    <property type="project" value="UniProtKB-KW"/>
</dbReference>
<feature type="transmembrane region" description="Helical" evidence="7">
    <location>
        <begin position="155"/>
        <end position="176"/>
    </location>
</feature>
<keyword evidence="6" id="KW-0675">Receptor</keyword>
<feature type="transmembrane region" description="Helical" evidence="7">
    <location>
        <begin position="244"/>
        <end position="264"/>
    </location>
</feature>
<dbReference type="Proteomes" id="UP001159428">
    <property type="component" value="Unassembled WGS sequence"/>
</dbReference>
<gene>
    <name evidence="9" type="ORF">PMEA_00009714</name>
</gene>
<keyword evidence="6" id="KW-0807">Transducer</keyword>
<sequence length="315" mass="35389">MVLKIGNKTGDSERDICYHFTHTHFNMGEFSPAWYIFNCVVNIVFSITAIASNLVILFAIRRTPTLHTPSGTLLFGLALSDLGVGLIVHPLFFSQILAKVIRDPSLFCDAGITVEIAANALCIVSLLTVTAVSVDRYLALRLHLRYRELITIRRAVLLLVGIWLSSSTFGSLWLWQHELVKIVAITIISVSLCIASYSYMNIYRIVLRHRSVIRVQNSSVSQAFDKDEQEINVQKIKKQAVGSFWVYCLLAVCFTPYLCTVAVIEAKGITSATRLSYELGATLIFVNSSLNPLIYCWRLREINEAVRQMLRSLHG</sequence>
<name>A0AAU9WR28_9CNID</name>
<organism evidence="9 10">
    <name type="scientific">Pocillopora meandrina</name>
    <dbReference type="NCBI Taxonomy" id="46732"/>
    <lineage>
        <taxon>Eukaryota</taxon>
        <taxon>Metazoa</taxon>
        <taxon>Cnidaria</taxon>
        <taxon>Anthozoa</taxon>
        <taxon>Hexacorallia</taxon>
        <taxon>Scleractinia</taxon>
        <taxon>Astrocoeniina</taxon>
        <taxon>Pocilloporidae</taxon>
        <taxon>Pocillopora</taxon>
    </lineage>
</organism>
<evidence type="ECO:0000313" key="10">
    <source>
        <dbReference type="Proteomes" id="UP001159428"/>
    </source>
</evidence>
<feature type="transmembrane region" description="Helical" evidence="7">
    <location>
        <begin position="34"/>
        <end position="60"/>
    </location>
</feature>
<keyword evidence="6" id="KW-0297">G-protein coupled receptor</keyword>
<dbReference type="EMBL" id="CALNXJ010000019">
    <property type="protein sequence ID" value="CAH3122627.1"/>
    <property type="molecule type" value="Genomic_DNA"/>
</dbReference>
<keyword evidence="10" id="KW-1185">Reference proteome</keyword>
<feature type="transmembrane region" description="Helical" evidence="7">
    <location>
        <begin position="182"/>
        <end position="200"/>
    </location>
</feature>
<dbReference type="PANTHER" id="PTHR22750">
    <property type="entry name" value="G-PROTEIN COUPLED RECEPTOR"/>
    <property type="match status" value="1"/>
</dbReference>
<evidence type="ECO:0000256" key="6">
    <source>
        <dbReference type="RuleBase" id="RU000688"/>
    </source>
</evidence>
<reference evidence="9 10" key="1">
    <citation type="submission" date="2022-05" db="EMBL/GenBank/DDBJ databases">
        <authorList>
            <consortium name="Genoscope - CEA"/>
            <person name="William W."/>
        </authorList>
    </citation>
    <scope>NUCLEOTIDE SEQUENCE [LARGE SCALE GENOMIC DNA]</scope>
</reference>
<evidence type="ECO:0000256" key="4">
    <source>
        <dbReference type="ARBA" id="ARBA00022989"/>
    </source>
</evidence>
<dbReference type="Pfam" id="PF00001">
    <property type="entry name" value="7tm_1"/>
    <property type="match status" value="2"/>
</dbReference>
<dbReference type="SUPFAM" id="SSF81321">
    <property type="entry name" value="Family A G protein-coupled receptor-like"/>
    <property type="match status" value="1"/>
</dbReference>
<evidence type="ECO:0000256" key="5">
    <source>
        <dbReference type="ARBA" id="ARBA00023136"/>
    </source>
</evidence>
<comment type="caution">
    <text evidence="9">The sequence shown here is derived from an EMBL/GenBank/DDBJ whole genome shotgun (WGS) entry which is preliminary data.</text>
</comment>
<dbReference type="Gene3D" id="1.20.1070.10">
    <property type="entry name" value="Rhodopsin 7-helix transmembrane proteins"/>
    <property type="match status" value="1"/>
</dbReference>
<evidence type="ECO:0000256" key="1">
    <source>
        <dbReference type="ARBA" id="ARBA00004651"/>
    </source>
</evidence>